<evidence type="ECO:0000256" key="3">
    <source>
        <dbReference type="ARBA" id="ARBA00022490"/>
    </source>
</evidence>
<dbReference type="InterPro" id="IPR023828">
    <property type="entry name" value="Peptidase_S8_Ser-AS"/>
</dbReference>
<evidence type="ECO:0000313" key="10">
    <source>
        <dbReference type="Proteomes" id="UP000179797"/>
    </source>
</evidence>
<keyword evidence="4 7" id="KW-0645">Protease</keyword>
<name>A0A1S1YZF6_FLAPC</name>
<dbReference type="InterPro" id="IPR026444">
    <property type="entry name" value="Secre_tail"/>
</dbReference>
<accession>A0A1S1YZF6</accession>
<evidence type="ECO:0000259" key="8">
    <source>
        <dbReference type="PROSITE" id="PS50853"/>
    </source>
</evidence>
<dbReference type="PANTHER" id="PTHR43399:SF4">
    <property type="entry name" value="CELL WALL-ASSOCIATED PROTEASE"/>
    <property type="match status" value="1"/>
</dbReference>
<evidence type="ECO:0000256" key="6">
    <source>
        <dbReference type="ARBA" id="ARBA00022825"/>
    </source>
</evidence>
<dbReference type="CDD" id="cd00063">
    <property type="entry name" value="FN3"/>
    <property type="match status" value="1"/>
</dbReference>
<dbReference type="Proteomes" id="UP000179797">
    <property type="component" value="Unassembled WGS sequence"/>
</dbReference>
<feature type="domain" description="Fibronectin type-III" evidence="8">
    <location>
        <begin position="512"/>
        <end position="618"/>
    </location>
</feature>
<dbReference type="InterPro" id="IPR051048">
    <property type="entry name" value="Peptidase_S8/S53_subtilisin"/>
</dbReference>
<dbReference type="NCBIfam" id="NF012200">
    <property type="entry name" value="choice_anch_D"/>
    <property type="match status" value="1"/>
</dbReference>
<comment type="subcellular location">
    <subcellularLocation>
        <location evidence="1">Cytoplasm</location>
    </subcellularLocation>
</comment>
<dbReference type="PROSITE" id="PS00138">
    <property type="entry name" value="SUBTILASE_SER"/>
    <property type="match status" value="1"/>
</dbReference>
<feature type="active site" description="Charge relay system" evidence="7">
    <location>
        <position position="445"/>
    </location>
</feature>
<dbReference type="GO" id="GO:0004252">
    <property type="term" value="F:serine-type endopeptidase activity"/>
    <property type="evidence" value="ECO:0007669"/>
    <property type="project" value="UniProtKB-UniRule"/>
</dbReference>
<dbReference type="GO" id="GO:0005737">
    <property type="term" value="C:cytoplasm"/>
    <property type="evidence" value="ECO:0007669"/>
    <property type="project" value="UniProtKB-SubCell"/>
</dbReference>
<feature type="active site" description="Charge relay system" evidence="7">
    <location>
        <position position="213"/>
    </location>
</feature>
<dbReference type="EMBL" id="JRYR02000001">
    <property type="protein sequence ID" value="OHX66401.1"/>
    <property type="molecule type" value="Genomic_DNA"/>
</dbReference>
<dbReference type="NCBIfam" id="TIGR04183">
    <property type="entry name" value="Por_Secre_tail"/>
    <property type="match status" value="1"/>
</dbReference>
<dbReference type="SUPFAM" id="SSF49265">
    <property type="entry name" value="Fibronectin type III"/>
    <property type="match status" value="1"/>
</dbReference>
<dbReference type="PROSITE" id="PS00137">
    <property type="entry name" value="SUBTILASE_HIS"/>
    <property type="match status" value="1"/>
</dbReference>
<evidence type="ECO:0000256" key="5">
    <source>
        <dbReference type="ARBA" id="ARBA00022801"/>
    </source>
</evidence>
<keyword evidence="5 7" id="KW-0378">Hydrolase</keyword>
<dbReference type="PRINTS" id="PR00723">
    <property type="entry name" value="SUBTILISIN"/>
</dbReference>
<dbReference type="InterPro" id="IPR031549">
    <property type="entry name" value="ASH"/>
</dbReference>
<dbReference type="PROSITE" id="PS51892">
    <property type="entry name" value="SUBTILASE"/>
    <property type="match status" value="1"/>
</dbReference>
<dbReference type="InterPro" id="IPR003961">
    <property type="entry name" value="FN3_dom"/>
</dbReference>
<evidence type="ECO:0000313" key="9">
    <source>
        <dbReference type="EMBL" id="OHX66401.1"/>
    </source>
</evidence>
<dbReference type="Gene3D" id="2.60.40.10">
    <property type="entry name" value="Immunoglobulins"/>
    <property type="match status" value="3"/>
</dbReference>
<proteinExistence type="inferred from homology"/>
<sequence>MMKTAVGVFSMLAATAGIEVSAQSIPQPVVYQNGIAKGVVRVKFAEDMSPQLQSFQNNRSGISTLGISAFDVTAKRFEASNMRRVFPYNPKTEHKLIKHGLHLWYEMEVNSESDLRAVTHAFSSIAEVEFAEPMLEKKLIDGKYTQRSISFEEATAMATSASTSDFDDPMLGKQWHYNNTKQRPEFTEGADINLFEAWKTTTGNSNVIVSVHDEGIDTNHEDLRANLWINTGEIPGNGIDDDGNGYVDDIYGYSFSNRSGDIPAQTHGTHVGGTVAAVSNNGVGVAGVAGGDGSGNGARLMSLQILGGQYSNVASSYIYAADNGAVISQNSWGYTTPGSYEQVVLDGIDYFIEEAGDYEGSPMRGGIVIFASGNDDYDGEMYPGYYEKTLTVASTGPSWKKAWYSNYGDWIHISAPGGDNYVGGDEGSILSTLPGNNYGYLDGTSMACPHVAGVAALTVSHLGGASYTADILWNQLVNSTNDIYQYNESYEGKLGYGQIDAAKSLVKNEGIGPVAITDLASNIASDVFIELTWSTPSDEDDGYPASYVIYYSEEEITAENYMSAKTETMRAVDTSELNKKEIDGLEGNKMYYFVIKSFDRWGNESELSNIISASTNNGPTVAIPVASVDFMLDPTKLMDTQTFMLNNEGEGVLRWSTFVNQGSFYYDWKSYATTFPKVGAPSHRKSNVKLFQAPQVKKFSMDEEVLEEFVASKLTYSNWFHPMYNVGEEDITLSNTSAVAFHIADEEGFNLTDTELFLNEMVNGPIEVEIYQGAILSEAKKVTSATIDYGYDFQKTHYVKFDEQVFFPQGSIVWLLVKTKAGNTYPLSISHAEPGAENAADVSQWLSFDEGKTWQTLVNALDAEGYAFAQALISKNATLGEVVKLSPMEGEILPGESMEVTVDVDAMKLINGTYKFITNVESNDKAADQYKLPININVTDRLPELKSMPIVEFGSVILGFDKEVSVNLSNFGYGKFGVSSVTSSDPQFTLEGNLWEVNARSNAELILKFTPTQTGNVNGEITVTSSTGITHTFSVFAVVGEPAEIEVTPLEQTYSIVKGDDNSGEVTIVNNGAYPLTYVFPQYSDNLPDDVHRFGYSWTLFEDMDGSNYVSIANEEGAVNVAPAFVDDPNLKWQKFKMNFDFPFYGEYQNEWFVSKNGIVAKDDTDNFNSSPGLGYEYLANGYISAMYYIAMDLGIGGEIWIQNYDERTVVEYKNVQGPWWNGPASFQIVLYASGNFDILYDDVTQVGYDLEHIFIAAESPDKTDGVLVYENNWNNPVPFIFERQQENVRVRFNYPGSKIINNLSSLEGTVAVGSSKTINFDIDSKTLVHGNNVQNIAIFSNDPNMPLSHFKVIVDVNGGTAADIELSTMDINYGGQLLGGQYLHMLNMSNKGDKATSITSASLADGTYFSVDFTGDFALNPRSGKQMKVYFNPTVAGDFTDVLTLMDSDGKEYVINISAEGLNPPAIDLDVTPHTYNLKVGESTEFEVTVSNKDGLVDLDILPRMASWLSLVEDEAMVSNVPDFDYTWRTNQNELKGAVDPEAPKFEWIDIISEENRINHFESEDDFWWQPYELPWPVEFYGKEYNEMWIAYAAVVAFEKPGNLYDGIFNTDLPMEDGINGVASSLWMLGASNPTDESPIKGIYAYHDDEKVVVTHSRYQHNFAFFGGFVTCQTIFYRDGVVKMQYKVENQNGVDGWSNKTTIGLENATGTSASKVAFGSAIVKDRFVIEYVPSHKMTIAAGEEKTLKFKVDASQLIDGQYNTNLTFQNITPDKEQIAIPVQLNVEGTIMLGADDVEFGEVVAGANIQYTEYFNLKNSGSKEVMINSFKLNDGTQSIVEVKEVVDGFWGPQIFWTNINDLWNFPMTVHPGEGIELRATMTPVTPDVITDVLTSVDTEGMEWNVNLVANAYEPSAFSWDAMDKEFVSLDPKYTDQFAVVVSNEGGKSILDYQLEIDFNRDGAPMAVNNNGDIQSFSTTTSTLSSLRNKSTSNDDDYHAVLKYVDTTIPTTAVGYGGDEMSVGTAFVAPKDGFNLSHVETYYRPYGKDNADIRVNILVGSDINTATEVYENVFTTETLGTDEEGDFIVFDLGEEITFFPGERFFVVFTYSQGVEYAQGIVVEESRIGNTFYIWTTDGILDITTDANWEGLRWMNKAMAKNPITGSWLEIDSEGGALEVDATATFNVSLDASFAKKVDNYAAVKAYTNDPFNPELEFLVTLKKNASPSFGDDIVSSLDMDVLTEKTISFMAEDREGHTFTYGLESPTNSVTATEVDGKYEINIAPQYADGDMFKFSVTATDELEEKTMHEVTVNVNLINRAPEFIGDEVVNIKVGESTQMSPEELFIDHDGDELTFEIATSDHGIAVATMAGKYFFMAGISTGSTEVAFMATDKDGLSTIQTVEVNVGGQDSPTSIDQDVLVSEVKNFPNPVLTETTISFNLKEQGNVSVAVYNINGGMVERLNVGTMASGVQKVEYNASKLNTGMYIYAIMVDNQFVGYGKMIKK</sequence>
<dbReference type="PANTHER" id="PTHR43399">
    <property type="entry name" value="SUBTILISIN-RELATED"/>
    <property type="match status" value="1"/>
</dbReference>
<dbReference type="OrthoDB" id="9798386at2"/>
<dbReference type="Pfam" id="PF15780">
    <property type="entry name" value="ASH"/>
    <property type="match status" value="1"/>
</dbReference>
<dbReference type="InterPro" id="IPR022398">
    <property type="entry name" value="Peptidase_S8_His-AS"/>
</dbReference>
<evidence type="ECO:0000256" key="1">
    <source>
        <dbReference type="ARBA" id="ARBA00004496"/>
    </source>
</evidence>
<dbReference type="GO" id="GO:0006508">
    <property type="term" value="P:proteolysis"/>
    <property type="evidence" value="ECO:0007669"/>
    <property type="project" value="UniProtKB-KW"/>
</dbReference>
<dbReference type="RefSeq" id="WP_158021906.1">
    <property type="nucleotide sequence ID" value="NZ_JRYR02000001.1"/>
</dbReference>
<gene>
    <name evidence="9" type="ORF">NH26_08555</name>
</gene>
<reference evidence="9 10" key="1">
    <citation type="journal article" date="2012" name="Int. J. Syst. Evol. Microbiol.">
        <title>Flammeovirga pacifica sp. nov., isolated from deep-sea sediment.</title>
        <authorList>
            <person name="Xu H."/>
            <person name="Fu Y."/>
            <person name="Yang N."/>
            <person name="Ding Z."/>
            <person name="Lai Q."/>
            <person name="Zeng R."/>
        </authorList>
    </citation>
    <scope>NUCLEOTIDE SEQUENCE [LARGE SCALE GENOMIC DNA]</scope>
    <source>
        <strain evidence="10">DSM 24597 / LMG 26175 / WPAGA1</strain>
    </source>
</reference>
<evidence type="ECO:0000256" key="7">
    <source>
        <dbReference type="PROSITE-ProRule" id="PRU01240"/>
    </source>
</evidence>
<comment type="caution">
    <text evidence="9">The sequence shown here is derived from an EMBL/GenBank/DDBJ whole genome shotgun (WGS) entry which is preliminary data.</text>
</comment>
<dbReference type="InterPro" id="IPR015500">
    <property type="entry name" value="Peptidase_S8_subtilisin-rel"/>
</dbReference>
<dbReference type="STRING" id="915059.NH26_08555"/>
<dbReference type="PROSITE" id="PS50853">
    <property type="entry name" value="FN3"/>
    <property type="match status" value="1"/>
</dbReference>
<organism evidence="9 10">
    <name type="scientific">Flammeovirga pacifica</name>
    <dbReference type="NCBI Taxonomy" id="915059"/>
    <lineage>
        <taxon>Bacteria</taxon>
        <taxon>Pseudomonadati</taxon>
        <taxon>Bacteroidota</taxon>
        <taxon>Cytophagia</taxon>
        <taxon>Cytophagales</taxon>
        <taxon>Flammeovirgaceae</taxon>
        <taxon>Flammeovirga</taxon>
    </lineage>
</organism>
<dbReference type="InterPro" id="IPR000209">
    <property type="entry name" value="Peptidase_S8/S53_dom"/>
</dbReference>
<dbReference type="Pfam" id="PF00082">
    <property type="entry name" value="Peptidase_S8"/>
    <property type="match status" value="1"/>
</dbReference>
<dbReference type="InterPro" id="IPR036116">
    <property type="entry name" value="FN3_sf"/>
</dbReference>
<protein>
    <recommendedName>
        <fullName evidence="8">Fibronectin type-III domain-containing protein</fullName>
    </recommendedName>
</protein>
<dbReference type="SUPFAM" id="SSF52743">
    <property type="entry name" value="Subtilisin-like"/>
    <property type="match status" value="1"/>
</dbReference>
<dbReference type="Pfam" id="PF18962">
    <property type="entry name" value="Por_Secre_tail"/>
    <property type="match status" value="1"/>
</dbReference>
<evidence type="ECO:0000256" key="2">
    <source>
        <dbReference type="ARBA" id="ARBA00011073"/>
    </source>
</evidence>
<keyword evidence="10" id="KW-1185">Reference proteome</keyword>
<evidence type="ECO:0000256" key="4">
    <source>
        <dbReference type="ARBA" id="ARBA00022670"/>
    </source>
</evidence>
<keyword evidence="6 7" id="KW-0720">Serine protease</keyword>
<dbReference type="Gene3D" id="3.40.50.200">
    <property type="entry name" value="Peptidase S8/S53 domain"/>
    <property type="match status" value="1"/>
</dbReference>
<keyword evidence="3" id="KW-0963">Cytoplasm</keyword>
<comment type="similarity">
    <text evidence="2 7">Belongs to the peptidase S8 family.</text>
</comment>
<dbReference type="InterPro" id="IPR013783">
    <property type="entry name" value="Ig-like_fold"/>
</dbReference>
<feature type="active site" description="Charge relay system" evidence="7">
    <location>
        <position position="267"/>
    </location>
</feature>
<dbReference type="InterPro" id="IPR036852">
    <property type="entry name" value="Peptidase_S8/S53_dom_sf"/>
</dbReference>